<dbReference type="Gene3D" id="1.10.3920.10">
    <property type="entry name" value="PA2201 C-terminal domain-like"/>
    <property type="match status" value="1"/>
</dbReference>
<evidence type="ECO:0000259" key="1">
    <source>
        <dbReference type="Pfam" id="PF08929"/>
    </source>
</evidence>
<dbReference type="InterPro" id="IPR015025">
    <property type="entry name" value="PoNi_C"/>
</dbReference>
<dbReference type="HOGENOM" id="CLU_1026114_0_0_6"/>
<dbReference type="SUPFAM" id="SSF140731">
    <property type="entry name" value="PA2201 C-terminal domain-like"/>
    <property type="match status" value="1"/>
</dbReference>
<dbReference type="KEGG" id="fpp:FPB0191_01042"/>
<name>A0A0A7S077_FRIPE</name>
<reference evidence="2 3" key="1">
    <citation type="journal article" date="2014" name="Appl. Environ. Microbiol.">
        <title>Gut symbionts from distinct hosts exhibit genotoxic activity via divergent colibactin biosynthetic pathways.</title>
        <authorList>
            <person name="Engel P."/>
            <person name="Vizcaino M.I."/>
            <person name="Crawford J.M."/>
        </authorList>
    </citation>
    <scope>NUCLEOTIDE SEQUENCE [LARGE SCALE GENOMIC DNA]</scope>
    <source>
        <strain evidence="2 3">PEB0191</strain>
    </source>
</reference>
<dbReference type="Pfam" id="PF08929">
    <property type="entry name" value="PoNi_C"/>
    <property type="match status" value="1"/>
</dbReference>
<evidence type="ECO:0000313" key="3">
    <source>
        <dbReference type="Proteomes" id="UP000030901"/>
    </source>
</evidence>
<gene>
    <name evidence="2" type="ORF">FPB0191_01042</name>
</gene>
<proteinExistence type="predicted"/>
<dbReference type="InterPro" id="IPR028983">
    <property type="entry name" value="PA2201-like_C"/>
</dbReference>
<dbReference type="OrthoDB" id="6058444at2"/>
<dbReference type="Proteomes" id="UP000030901">
    <property type="component" value="Chromosome"/>
</dbReference>
<organism evidence="2 3">
    <name type="scientific">Frischella perrara</name>
    <dbReference type="NCBI Taxonomy" id="1267021"/>
    <lineage>
        <taxon>Bacteria</taxon>
        <taxon>Pseudomonadati</taxon>
        <taxon>Pseudomonadota</taxon>
        <taxon>Gammaproteobacteria</taxon>
        <taxon>Orbales</taxon>
        <taxon>Orbaceae</taxon>
        <taxon>Frischella</taxon>
    </lineage>
</organism>
<accession>A0A0A7S077</accession>
<dbReference type="RefSeq" id="WP_052236786.1">
    <property type="nucleotide sequence ID" value="NZ_CP009056.1"/>
</dbReference>
<evidence type="ECO:0000313" key="2">
    <source>
        <dbReference type="EMBL" id="AJA44868.1"/>
    </source>
</evidence>
<dbReference type="EMBL" id="CP009056">
    <property type="protein sequence ID" value="AJA44868.1"/>
    <property type="molecule type" value="Genomic_DNA"/>
</dbReference>
<feature type="domain" description="PoNi C-terminal" evidence="1">
    <location>
        <begin position="170"/>
        <end position="257"/>
    </location>
</feature>
<keyword evidence="3" id="KW-1185">Reference proteome</keyword>
<dbReference type="AlphaFoldDB" id="A0A0A7S077"/>
<sequence>MSEFEQQRRQKLLDEDFYYYFQERLTKLISMVDSDMKREKDGYAEFMIGLQYQQLCLDYTVGKKIIGLSSRMECILKYIQSSIDYVDKYNIANPNDRMDITILTEYFETETLSNLLGLAILFKRQDWFETIVKAVDFDQENREKALDSLIAMKISNYPITEEKTPRSLSFRNPLYKAIHAEKPKDALKFLDEYLRRWYDGLRKAGNVYIDIHLLQQGDSRDCCSFHGYWCFEAAAVAYLKNIDDSTLHRFMYYPKDMVEYARQQSS</sequence>
<protein>
    <recommendedName>
        <fullName evidence="1">PoNi C-terminal domain-containing protein</fullName>
    </recommendedName>
</protein>